<proteinExistence type="inferred from homology"/>
<dbReference type="CDD" id="cd08993">
    <property type="entry name" value="GH130"/>
    <property type="match status" value="1"/>
</dbReference>
<dbReference type="InterPro" id="IPR023296">
    <property type="entry name" value="Glyco_hydro_beta-prop_sf"/>
</dbReference>
<keyword evidence="4" id="KW-0378">Hydrolase</keyword>
<organism evidence="4 5">
    <name type="scientific">Pelagicoccus enzymogenes</name>
    <dbReference type="NCBI Taxonomy" id="2773457"/>
    <lineage>
        <taxon>Bacteria</taxon>
        <taxon>Pseudomonadati</taxon>
        <taxon>Verrucomicrobiota</taxon>
        <taxon>Opitutia</taxon>
        <taxon>Puniceicoccales</taxon>
        <taxon>Pelagicoccaceae</taxon>
        <taxon>Pelagicoccus</taxon>
    </lineage>
</organism>
<dbReference type="GO" id="GO:0016787">
    <property type="term" value="F:hydrolase activity"/>
    <property type="evidence" value="ECO:0007669"/>
    <property type="project" value="UniProtKB-KW"/>
</dbReference>
<dbReference type="InterPro" id="IPR007184">
    <property type="entry name" value="Mannoside_phosphorylase"/>
</dbReference>
<dbReference type="RefSeq" id="WP_191615162.1">
    <property type="nucleotide sequence ID" value="NZ_JACYFG010000002.1"/>
</dbReference>
<keyword evidence="2" id="KW-0808">Transferase</keyword>
<dbReference type="GO" id="GO:0016757">
    <property type="term" value="F:glycosyltransferase activity"/>
    <property type="evidence" value="ECO:0007669"/>
    <property type="project" value="UniProtKB-KW"/>
</dbReference>
<keyword evidence="1" id="KW-0328">Glycosyltransferase</keyword>
<sequence length="313" mass="35664">MNYSNASFVKRYEGNPILTGKDFPDEYHILHCFNSGIIKYKDKYLMLNRLEDCSLKAYFWIAESDDGYDFTPRPAPIAMPEDNPLFQKYASINYYDPRITQIGDTYYIMHACHSEYDCRLSLLSTVDFEQFKWHGFVSDPGNRNGILFPEKVNGLYARFDRPMTSWDGGNIWMSFSPDLVHWGQSECVLKNSAVRWAWSKVGGGCTPIKTEHGWLNLFHGVRTQCKSHYVYQSGVCLHDLEDPTKVIAVSEKPIITPMANYELHGQTPSVCFITGAIVEPDGEVKVYYGGADTVMCAGTIQLQTLVDLCHNRL</sequence>
<protein>
    <submittedName>
        <fullName evidence="4">Glycoside hydrolase family 130 protein</fullName>
    </submittedName>
</protein>
<comment type="similarity">
    <text evidence="3">Belongs to the glycosyl hydrolase 130 family.</text>
</comment>
<evidence type="ECO:0000313" key="4">
    <source>
        <dbReference type="EMBL" id="MBD5778034.1"/>
    </source>
</evidence>
<comment type="caution">
    <text evidence="4">The sequence shown here is derived from an EMBL/GenBank/DDBJ whole genome shotgun (WGS) entry which is preliminary data.</text>
</comment>
<name>A0A927IFQ3_9BACT</name>
<dbReference type="PANTHER" id="PTHR34106:SF5">
    <property type="entry name" value="GLYCOSIDASE"/>
    <property type="match status" value="1"/>
</dbReference>
<evidence type="ECO:0000256" key="3">
    <source>
        <dbReference type="ARBA" id="ARBA00024356"/>
    </source>
</evidence>
<dbReference type="Gene3D" id="2.115.10.20">
    <property type="entry name" value="Glycosyl hydrolase domain, family 43"/>
    <property type="match status" value="1"/>
</dbReference>
<evidence type="ECO:0000256" key="1">
    <source>
        <dbReference type="ARBA" id="ARBA00022676"/>
    </source>
</evidence>
<reference evidence="4" key="1">
    <citation type="submission" date="2020-09" db="EMBL/GenBank/DDBJ databases">
        <title>Pelagicoccus enzymogenes sp. nov. with an EPS production, isolated from marine sediment.</title>
        <authorList>
            <person name="Feng X."/>
        </authorList>
    </citation>
    <scope>NUCLEOTIDE SEQUENCE</scope>
    <source>
        <strain evidence="4">NFK12</strain>
    </source>
</reference>
<dbReference type="Pfam" id="PF04041">
    <property type="entry name" value="Glyco_hydro_130"/>
    <property type="match status" value="1"/>
</dbReference>
<dbReference type="PANTHER" id="PTHR34106">
    <property type="entry name" value="GLYCOSIDASE"/>
    <property type="match status" value="1"/>
</dbReference>
<dbReference type="AlphaFoldDB" id="A0A927IFQ3"/>
<keyword evidence="5" id="KW-1185">Reference proteome</keyword>
<dbReference type="Proteomes" id="UP000622317">
    <property type="component" value="Unassembled WGS sequence"/>
</dbReference>
<dbReference type="PIRSF" id="PIRSF016202">
    <property type="entry name" value="PH1107"/>
    <property type="match status" value="1"/>
</dbReference>
<accession>A0A927IFQ3</accession>
<evidence type="ECO:0000313" key="5">
    <source>
        <dbReference type="Proteomes" id="UP000622317"/>
    </source>
</evidence>
<dbReference type="EMBL" id="JACYFG010000002">
    <property type="protein sequence ID" value="MBD5778034.1"/>
    <property type="molecule type" value="Genomic_DNA"/>
</dbReference>
<evidence type="ECO:0000256" key="2">
    <source>
        <dbReference type="ARBA" id="ARBA00022679"/>
    </source>
</evidence>
<dbReference type="SUPFAM" id="SSF75005">
    <property type="entry name" value="Arabinanase/levansucrase/invertase"/>
    <property type="match status" value="1"/>
</dbReference>
<gene>
    <name evidence="4" type="ORF">IEN85_00810</name>
</gene>